<reference evidence="10 11" key="1">
    <citation type="submission" date="2020-10" db="EMBL/GenBank/DDBJ databases">
        <title>Sequencing the genomes of 1000 actinobacteria strains.</title>
        <authorList>
            <person name="Klenk H.-P."/>
        </authorList>
    </citation>
    <scope>NUCLEOTIDE SEQUENCE [LARGE SCALE GENOMIC DNA]</scope>
    <source>
        <strain evidence="10 11">DSM 45157</strain>
    </source>
</reference>
<evidence type="ECO:0000256" key="5">
    <source>
        <dbReference type="ARBA" id="ARBA00022989"/>
    </source>
</evidence>
<dbReference type="Gene3D" id="1.20.1250.20">
    <property type="entry name" value="MFS general substrate transporter like domains"/>
    <property type="match status" value="2"/>
</dbReference>
<feature type="transmembrane region" description="Helical" evidence="8">
    <location>
        <begin position="59"/>
        <end position="80"/>
    </location>
</feature>
<feature type="compositionally biased region" description="Basic and acidic residues" evidence="7">
    <location>
        <begin position="431"/>
        <end position="456"/>
    </location>
</feature>
<evidence type="ECO:0000313" key="10">
    <source>
        <dbReference type="EMBL" id="MBE1458170.1"/>
    </source>
</evidence>
<feature type="domain" description="Major facilitator superfamily (MFS) profile" evidence="9">
    <location>
        <begin position="226"/>
        <end position="456"/>
    </location>
</feature>
<evidence type="ECO:0000256" key="4">
    <source>
        <dbReference type="ARBA" id="ARBA00022692"/>
    </source>
</evidence>
<proteinExistence type="predicted"/>
<feature type="transmembrane region" description="Helical" evidence="8">
    <location>
        <begin position="173"/>
        <end position="198"/>
    </location>
</feature>
<dbReference type="EMBL" id="JADBDY010000001">
    <property type="protein sequence ID" value="MBE1458170.1"/>
    <property type="molecule type" value="Genomic_DNA"/>
</dbReference>
<comment type="subcellular location">
    <subcellularLocation>
        <location evidence="1">Cell membrane</location>
        <topology evidence="1">Multi-pass membrane protein</topology>
    </subcellularLocation>
</comment>
<sequence>MTNPGAGPRPEEKRTGGLRLLLTNAPFRALFTSRTVSYTGEAVSLVALMLFVADSTGQAIAVSLLLLVGDFVPALLGPITGAVSDRFDLKRVMIACEAVQGAALLLIALSMPPLPLLLVLVAARAAAGQVFMPASRAAVPALVRGRDLEAANSSIGFGTNGAEAVGPLLAAALFPFLGIQGVLFGAAAAYGFSALLLLRVRPLPPVREEHGSTSLLTDAREGLGYIWSVSPVRVIALGFCVVVAFNGIDDVALVLLAKDTFGAGDSAVGLLLGAVGIGLVAGYALLARHGTRGSMLALLLLGFAVSSLGNLLTGLAWAVAAAFTLQAVRGIGIAAMDVATNTLLQRMVPAGMLGRVFGNLYGAVGVAAGLSYVAGGLLLDATSAPVALVAAGAGGLLATVAVALTLPRALRRGGVSTDGDRPDEGDGPGGGEDRGAPEPRPRGTGEEPPFRPGDGE</sequence>
<feature type="transmembrane region" description="Helical" evidence="8">
    <location>
        <begin position="356"/>
        <end position="379"/>
    </location>
</feature>
<comment type="caution">
    <text evidence="10">The sequence shown here is derived from an EMBL/GenBank/DDBJ whole genome shotgun (WGS) entry which is preliminary data.</text>
</comment>
<evidence type="ECO:0000313" key="11">
    <source>
        <dbReference type="Proteomes" id="UP000598217"/>
    </source>
</evidence>
<feature type="transmembrane region" description="Helical" evidence="8">
    <location>
        <begin position="268"/>
        <end position="286"/>
    </location>
</feature>
<keyword evidence="11" id="KW-1185">Reference proteome</keyword>
<evidence type="ECO:0000256" key="6">
    <source>
        <dbReference type="ARBA" id="ARBA00023136"/>
    </source>
</evidence>
<keyword evidence="4 8" id="KW-0812">Transmembrane</keyword>
<dbReference type="PANTHER" id="PTHR43266">
    <property type="entry name" value="MACROLIDE-EFFLUX PROTEIN"/>
    <property type="match status" value="1"/>
</dbReference>
<dbReference type="PANTHER" id="PTHR43266:SF2">
    <property type="entry name" value="MAJOR FACILITATOR SUPERFAMILY (MFS) PROFILE DOMAIN-CONTAINING PROTEIN"/>
    <property type="match status" value="1"/>
</dbReference>
<accession>A0ABR9HGM5</accession>
<gene>
    <name evidence="10" type="ORF">H4W79_002384</name>
</gene>
<dbReference type="InterPro" id="IPR036259">
    <property type="entry name" value="MFS_trans_sf"/>
</dbReference>
<dbReference type="CDD" id="cd06173">
    <property type="entry name" value="MFS_MefA_like"/>
    <property type="match status" value="1"/>
</dbReference>
<dbReference type="Pfam" id="PF07690">
    <property type="entry name" value="MFS_1"/>
    <property type="match status" value="1"/>
</dbReference>
<evidence type="ECO:0000256" key="3">
    <source>
        <dbReference type="ARBA" id="ARBA00022475"/>
    </source>
</evidence>
<name>A0ABR9HGM5_9ACTN</name>
<dbReference type="RefSeq" id="WP_191270168.1">
    <property type="nucleotide sequence ID" value="NZ_BMXJ01000003.1"/>
</dbReference>
<feature type="transmembrane region" description="Helical" evidence="8">
    <location>
        <begin position="326"/>
        <end position="344"/>
    </location>
</feature>
<feature type="transmembrane region" description="Helical" evidence="8">
    <location>
        <begin position="298"/>
        <end position="320"/>
    </location>
</feature>
<dbReference type="PROSITE" id="PS50850">
    <property type="entry name" value="MFS"/>
    <property type="match status" value="1"/>
</dbReference>
<evidence type="ECO:0000256" key="2">
    <source>
        <dbReference type="ARBA" id="ARBA00022448"/>
    </source>
</evidence>
<evidence type="ECO:0000256" key="8">
    <source>
        <dbReference type="SAM" id="Phobius"/>
    </source>
</evidence>
<evidence type="ECO:0000256" key="1">
    <source>
        <dbReference type="ARBA" id="ARBA00004651"/>
    </source>
</evidence>
<dbReference type="InterPro" id="IPR011701">
    <property type="entry name" value="MFS"/>
</dbReference>
<keyword evidence="2" id="KW-0813">Transport</keyword>
<feature type="transmembrane region" description="Helical" evidence="8">
    <location>
        <begin position="225"/>
        <end position="248"/>
    </location>
</feature>
<dbReference type="InterPro" id="IPR020846">
    <property type="entry name" value="MFS_dom"/>
</dbReference>
<organism evidence="10 11">
    <name type="scientific">Nocardiopsis terrae</name>
    <dbReference type="NCBI Taxonomy" id="372655"/>
    <lineage>
        <taxon>Bacteria</taxon>
        <taxon>Bacillati</taxon>
        <taxon>Actinomycetota</taxon>
        <taxon>Actinomycetes</taxon>
        <taxon>Streptosporangiales</taxon>
        <taxon>Nocardiopsidaceae</taxon>
        <taxon>Nocardiopsis</taxon>
    </lineage>
</organism>
<feature type="transmembrane region" description="Helical" evidence="8">
    <location>
        <begin position="385"/>
        <end position="406"/>
    </location>
</feature>
<keyword evidence="3" id="KW-1003">Cell membrane</keyword>
<evidence type="ECO:0000259" key="9">
    <source>
        <dbReference type="PROSITE" id="PS50850"/>
    </source>
</evidence>
<evidence type="ECO:0000256" key="7">
    <source>
        <dbReference type="SAM" id="MobiDB-lite"/>
    </source>
</evidence>
<feature type="region of interest" description="Disordered" evidence="7">
    <location>
        <begin position="412"/>
        <end position="456"/>
    </location>
</feature>
<keyword evidence="6 8" id="KW-0472">Membrane</keyword>
<dbReference type="SUPFAM" id="SSF103473">
    <property type="entry name" value="MFS general substrate transporter"/>
    <property type="match status" value="1"/>
</dbReference>
<keyword evidence="5 8" id="KW-1133">Transmembrane helix</keyword>
<protein>
    <submittedName>
        <fullName evidence="10">MFS family permease</fullName>
    </submittedName>
</protein>
<dbReference type="Proteomes" id="UP000598217">
    <property type="component" value="Unassembled WGS sequence"/>
</dbReference>